<organism evidence="2 3">
    <name type="scientific">Ignelater luminosus</name>
    <name type="common">Cucubano</name>
    <name type="synonym">Pyrophorus luminosus</name>
    <dbReference type="NCBI Taxonomy" id="2038154"/>
    <lineage>
        <taxon>Eukaryota</taxon>
        <taxon>Metazoa</taxon>
        <taxon>Ecdysozoa</taxon>
        <taxon>Arthropoda</taxon>
        <taxon>Hexapoda</taxon>
        <taxon>Insecta</taxon>
        <taxon>Pterygota</taxon>
        <taxon>Neoptera</taxon>
        <taxon>Endopterygota</taxon>
        <taxon>Coleoptera</taxon>
        <taxon>Polyphaga</taxon>
        <taxon>Elateriformia</taxon>
        <taxon>Elateroidea</taxon>
        <taxon>Elateridae</taxon>
        <taxon>Agrypninae</taxon>
        <taxon>Pyrophorini</taxon>
        <taxon>Ignelater</taxon>
    </lineage>
</organism>
<gene>
    <name evidence="2" type="ORF">ILUMI_16532</name>
</gene>
<comment type="caution">
    <text evidence="2">The sequence shown here is derived from an EMBL/GenBank/DDBJ whole genome shotgun (WGS) entry which is preliminary data.</text>
</comment>
<evidence type="ECO:0000256" key="1">
    <source>
        <dbReference type="SAM" id="MobiDB-lite"/>
    </source>
</evidence>
<protein>
    <submittedName>
        <fullName evidence="2">Uncharacterized protein</fullName>
    </submittedName>
</protein>
<dbReference type="OrthoDB" id="6780164at2759"/>
<proteinExistence type="predicted"/>
<dbReference type="Proteomes" id="UP000801492">
    <property type="component" value="Unassembled WGS sequence"/>
</dbReference>
<name>A0A8K0CQ45_IGNLU</name>
<keyword evidence="3" id="KW-1185">Reference proteome</keyword>
<dbReference type="EMBL" id="VTPC01064245">
    <property type="protein sequence ID" value="KAF2889641.1"/>
    <property type="molecule type" value="Genomic_DNA"/>
</dbReference>
<evidence type="ECO:0000313" key="2">
    <source>
        <dbReference type="EMBL" id="KAF2889641.1"/>
    </source>
</evidence>
<feature type="region of interest" description="Disordered" evidence="1">
    <location>
        <begin position="1"/>
        <end position="25"/>
    </location>
</feature>
<dbReference type="AlphaFoldDB" id="A0A8K0CQ45"/>
<evidence type="ECO:0000313" key="3">
    <source>
        <dbReference type="Proteomes" id="UP000801492"/>
    </source>
</evidence>
<reference evidence="2" key="1">
    <citation type="submission" date="2019-08" db="EMBL/GenBank/DDBJ databases">
        <title>The genome of the North American firefly Photinus pyralis.</title>
        <authorList>
            <consortium name="Photinus pyralis genome working group"/>
            <person name="Fallon T.R."/>
            <person name="Sander Lower S.E."/>
            <person name="Weng J.-K."/>
        </authorList>
    </citation>
    <scope>NUCLEOTIDE SEQUENCE</scope>
    <source>
        <strain evidence="2">TRF0915ILg1</strain>
        <tissue evidence="2">Whole body</tissue>
    </source>
</reference>
<feature type="compositionally biased region" description="Polar residues" evidence="1">
    <location>
        <begin position="13"/>
        <end position="25"/>
    </location>
</feature>
<sequence length="265" mass="30327">AVISSENTDELASGSTDTDTVSNGNSSIQSIVDLEDTQSIQSIINLDDIHPQNYYPQKATPYVITSYSTSPRETVRKLLDSTEEGLIIKNSYGSSKQFLRSNLCTLIIKNELKHSDDKRISTERFKQLAQEINNIFTHEDPSTYYLPYTRGVNGKIVTARSKLLSTYVHQRKIYREAGLIKKQITVEPSTSNDKRFVNISGEDEDSLIWLKNNSQPFEDVSQHWRKTTKLCVQLFKDETTADYFKKYPALCLQTGYILVRRCLLY</sequence>
<accession>A0A8K0CQ45</accession>
<feature type="non-terminal residue" evidence="2">
    <location>
        <position position="1"/>
    </location>
</feature>